<accession>A0A2U0SFS0</accession>
<evidence type="ECO:0000256" key="2">
    <source>
        <dbReference type="ARBA" id="ARBA00005704"/>
    </source>
</evidence>
<dbReference type="InterPro" id="IPR006254">
    <property type="entry name" value="Isocitrate_lyase"/>
</dbReference>
<dbReference type="Proteomes" id="UP000245890">
    <property type="component" value="Unassembled WGS sequence"/>
</dbReference>
<dbReference type="PIRSF" id="PIRSF001362">
    <property type="entry name" value="Isocit_lyase"/>
    <property type="match status" value="1"/>
</dbReference>
<dbReference type="EMBL" id="QENQ01000001">
    <property type="protein sequence ID" value="PVX30200.1"/>
    <property type="molecule type" value="Genomic_DNA"/>
</dbReference>
<feature type="binding site" evidence="12">
    <location>
        <position position="222"/>
    </location>
    <ligand>
        <name>substrate</name>
    </ligand>
</feature>
<dbReference type="NCBIfam" id="NF011645">
    <property type="entry name" value="PRK15063.1"/>
    <property type="match status" value="1"/>
</dbReference>
<keyword evidence="7 14" id="KW-0456">Lyase</keyword>
<dbReference type="RefSeq" id="WP_116469613.1">
    <property type="nucleotide sequence ID" value="NZ_QENQ01000001.1"/>
</dbReference>
<keyword evidence="13" id="KW-0479">Metal-binding</keyword>
<evidence type="ECO:0000256" key="12">
    <source>
        <dbReference type="PIRSR" id="PIRSR001362-2"/>
    </source>
</evidence>
<evidence type="ECO:0000313" key="15">
    <source>
        <dbReference type="Proteomes" id="UP000245890"/>
    </source>
</evidence>
<proteinExistence type="inferred from homology"/>
<dbReference type="FunFam" id="3.20.20.60:FF:000005">
    <property type="entry name" value="Isocitrate lyase"/>
    <property type="match status" value="1"/>
</dbReference>
<evidence type="ECO:0000256" key="9">
    <source>
        <dbReference type="ARBA" id="ARBA00053855"/>
    </source>
</evidence>
<dbReference type="Gene3D" id="3.20.20.60">
    <property type="entry name" value="Phosphoenolpyruvate-binding domains"/>
    <property type="match status" value="1"/>
</dbReference>
<protein>
    <recommendedName>
        <fullName evidence="4 10">Isocitrate lyase</fullName>
        <ecNumber evidence="3 10">4.1.3.1</ecNumber>
    </recommendedName>
</protein>
<keyword evidence="15" id="KW-1185">Reference proteome</keyword>
<sequence>MPQPLGFEDLVPAPAGRFDGIQRPYTAADVARLRGSLPVEHTLARRGALKLWELLRTEDYVHALGALSGNQAMQMVRAGLKAIYLSGWQVAADANTAGQMYPDQSLYPANAGPELARRINATLQRADQIEHMEGGATRDWFAPIVADAEAGFGGPLNCFEIMKSYIAAGAAGVHYEDQLASEKKCGHLGGKVLIPTQAHIRNLDAARLAADVCGVPTVICARTDAESAKLITSDVDERDHQFLTGERTPEGFFRLKEGTGVDHCIQRGLAFAPHADLLWWETSKPNLDDARRFAEAIKKAHPNKMLAYNCSPSFNWEKNLDKDDIARFQREIGAMGYKFQFVTLAGFHSLNYGMYALARGYRDRGMAAYSELQQAEFAAEAEGYTATRHQREVGTGYFDAIAQTVAGGASSTTALAESTEAAQFTSEAA</sequence>
<evidence type="ECO:0000256" key="5">
    <source>
        <dbReference type="ARBA" id="ARBA00022435"/>
    </source>
</evidence>
<dbReference type="GO" id="GO:0046872">
    <property type="term" value="F:metal ion binding"/>
    <property type="evidence" value="ECO:0007669"/>
    <property type="project" value="UniProtKB-KW"/>
</dbReference>
<dbReference type="InterPro" id="IPR040442">
    <property type="entry name" value="Pyrv_kinase-like_dom_sf"/>
</dbReference>
<dbReference type="PROSITE" id="PS00161">
    <property type="entry name" value="ISOCITRATE_LYASE"/>
    <property type="match status" value="1"/>
</dbReference>
<dbReference type="Pfam" id="PF00463">
    <property type="entry name" value="ICL"/>
    <property type="match status" value="1"/>
</dbReference>
<evidence type="ECO:0000256" key="1">
    <source>
        <dbReference type="ARBA" id="ARBA00004793"/>
    </source>
</evidence>
<keyword evidence="6" id="KW-0816">Tricarboxylic acid cycle</keyword>
<feature type="binding site" evidence="12">
    <location>
        <begin position="86"/>
        <end position="88"/>
    </location>
    <ligand>
        <name>substrate</name>
    </ligand>
</feature>
<comment type="pathway">
    <text evidence="1">Carbohydrate metabolism; glyoxylate cycle; (S)-malate from isocitrate: step 1/2.</text>
</comment>
<feature type="binding site" evidence="12">
    <location>
        <begin position="309"/>
        <end position="313"/>
    </location>
    <ligand>
        <name>substrate</name>
    </ligand>
</feature>
<reference evidence="14 15" key="1">
    <citation type="submission" date="2018-05" db="EMBL/GenBank/DDBJ databases">
        <title>Description of Sphingomonas pokkalii sp nov, isolated from the rhizosphere of saline tolerant pokkali rice and its draft genome analysis.</title>
        <authorList>
            <person name="Menon R."/>
            <person name="Kumari S."/>
            <person name="Rameshkumar N."/>
        </authorList>
    </citation>
    <scope>NUCLEOTIDE SEQUENCE [LARGE SCALE GENOMIC DNA]</scope>
    <source>
        <strain evidence="14 15">L3B27</strain>
    </source>
</reference>
<feature type="binding site" evidence="12">
    <location>
        <position position="343"/>
    </location>
    <ligand>
        <name>substrate</name>
    </ligand>
</feature>
<dbReference type="InterPro" id="IPR018523">
    <property type="entry name" value="Isocitrate_lyase_ph_CS"/>
</dbReference>
<evidence type="ECO:0000313" key="14">
    <source>
        <dbReference type="EMBL" id="PVX30200.1"/>
    </source>
</evidence>
<evidence type="ECO:0000256" key="13">
    <source>
        <dbReference type="PIRSR" id="PIRSR001362-3"/>
    </source>
</evidence>
<dbReference type="PANTHER" id="PTHR21631:SF3">
    <property type="entry name" value="BIFUNCTIONAL GLYOXYLATE CYCLE PROTEIN"/>
    <property type="match status" value="1"/>
</dbReference>
<feature type="active site" description="Proton acceptor" evidence="11">
    <location>
        <position position="185"/>
    </location>
</feature>
<evidence type="ECO:0000256" key="6">
    <source>
        <dbReference type="ARBA" id="ARBA00022532"/>
    </source>
</evidence>
<gene>
    <name evidence="14" type="ORF">DD559_13380</name>
</gene>
<dbReference type="NCBIfam" id="TIGR01346">
    <property type="entry name" value="isocit_lyase"/>
    <property type="match status" value="1"/>
</dbReference>
<evidence type="ECO:0000256" key="10">
    <source>
        <dbReference type="NCBIfam" id="TIGR01346"/>
    </source>
</evidence>
<comment type="caution">
    <text evidence="14">The sequence shown here is derived from an EMBL/GenBank/DDBJ whole genome shotgun (WGS) entry which is preliminary data.</text>
</comment>
<evidence type="ECO:0000256" key="7">
    <source>
        <dbReference type="ARBA" id="ARBA00023239"/>
    </source>
</evidence>
<dbReference type="OrthoDB" id="8629576at2"/>
<comment type="cofactor">
    <cofactor evidence="13">
        <name>Mg(2+)</name>
        <dbReference type="ChEBI" id="CHEBI:18420"/>
    </cofactor>
    <text evidence="13">Can also use Mn(2+) ion.</text>
</comment>
<organism evidence="14 15">
    <name type="scientific">Sphingomonas pokkalii</name>
    <dbReference type="NCBI Taxonomy" id="2175090"/>
    <lineage>
        <taxon>Bacteria</taxon>
        <taxon>Pseudomonadati</taxon>
        <taxon>Pseudomonadota</taxon>
        <taxon>Alphaproteobacteria</taxon>
        <taxon>Sphingomonadales</taxon>
        <taxon>Sphingomonadaceae</taxon>
        <taxon>Sphingomonas</taxon>
    </lineage>
</organism>
<dbReference type="GO" id="GO:0006099">
    <property type="term" value="P:tricarboxylic acid cycle"/>
    <property type="evidence" value="ECO:0007669"/>
    <property type="project" value="UniProtKB-UniRule"/>
</dbReference>
<comment type="function">
    <text evidence="9">Involved in the metabolic adaptation in response to environmental changes. Catalyzes the reversible formation of succinate and glyoxylate from isocitrate, a key step of the glyoxylate cycle, which operates as an anaplerotic route for replenishing the tricarboxylic acid cycle during growth on fatty acid substrates.</text>
</comment>
<dbReference type="GO" id="GO:0004451">
    <property type="term" value="F:isocitrate lyase activity"/>
    <property type="evidence" value="ECO:0007669"/>
    <property type="project" value="UniProtKB-UniRule"/>
</dbReference>
<dbReference type="GO" id="GO:0006097">
    <property type="term" value="P:glyoxylate cycle"/>
    <property type="evidence" value="ECO:0007669"/>
    <property type="project" value="UniProtKB-KW"/>
</dbReference>
<comment type="similarity">
    <text evidence="2">Belongs to the isocitrate lyase/PEP mutase superfamily. Isocitrate lyase family.</text>
</comment>
<dbReference type="PANTHER" id="PTHR21631">
    <property type="entry name" value="ISOCITRATE LYASE/MALATE SYNTHASE"/>
    <property type="match status" value="1"/>
</dbReference>
<evidence type="ECO:0000256" key="8">
    <source>
        <dbReference type="ARBA" id="ARBA00023531"/>
    </source>
</evidence>
<keyword evidence="5" id="KW-0329">Glyoxylate bypass</keyword>
<feature type="binding site" evidence="13">
    <location>
        <position position="147"/>
    </location>
    <ligand>
        <name>Mg(2+)</name>
        <dbReference type="ChEBI" id="CHEBI:18420"/>
    </ligand>
</feature>
<dbReference type="InterPro" id="IPR039556">
    <property type="entry name" value="ICL/PEPM"/>
</dbReference>
<evidence type="ECO:0000256" key="4">
    <source>
        <dbReference type="ARBA" id="ARBA00017446"/>
    </source>
</evidence>
<evidence type="ECO:0000256" key="11">
    <source>
        <dbReference type="PIRSR" id="PIRSR001362-1"/>
    </source>
</evidence>
<comment type="catalytic activity">
    <reaction evidence="8">
        <text>D-threo-isocitrate = glyoxylate + succinate</text>
        <dbReference type="Rhea" id="RHEA:13245"/>
        <dbReference type="ChEBI" id="CHEBI:15562"/>
        <dbReference type="ChEBI" id="CHEBI:30031"/>
        <dbReference type="ChEBI" id="CHEBI:36655"/>
        <dbReference type="EC" id="4.1.3.1"/>
    </reaction>
</comment>
<dbReference type="AlphaFoldDB" id="A0A2U0SFS0"/>
<name>A0A2U0SFS0_9SPHN</name>
<keyword evidence="13" id="KW-0460">Magnesium</keyword>
<dbReference type="EC" id="4.1.3.1" evidence="3 10"/>
<feature type="binding site" evidence="12">
    <location>
        <begin position="186"/>
        <end position="187"/>
    </location>
    <ligand>
        <name>substrate</name>
    </ligand>
</feature>
<dbReference type="CDD" id="cd00377">
    <property type="entry name" value="ICL_PEPM"/>
    <property type="match status" value="1"/>
</dbReference>
<dbReference type="InterPro" id="IPR015813">
    <property type="entry name" value="Pyrv/PenolPyrv_kinase-like_dom"/>
</dbReference>
<dbReference type="SUPFAM" id="SSF51621">
    <property type="entry name" value="Phosphoenolpyruvate/pyruvate domain"/>
    <property type="match status" value="1"/>
</dbReference>
<evidence type="ECO:0000256" key="3">
    <source>
        <dbReference type="ARBA" id="ARBA00012909"/>
    </source>
</evidence>